<evidence type="ECO:0000313" key="2">
    <source>
        <dbReference type="EMBL" id="KUI63917.1"/>
    </source>
</evidence>
<reference evidence="2" key="1">
    <citation type="submission" date="2014-12" db="EMBL/GenBank/DDBJ databases">
        <title>Genome Sequence of Valsa Canker Pathogens Uncovers a Specific Adaption of Colonization on Woody Bark.</title>
        <authorList>
            <person name="Yin Z."/>
            <person name="Liu H."/>
            <person name="Gao X."/>
            <person name="Li Z."/>
            <person name="Song N."/>
            <person name="Ke X."/>
            <person name="Dai Q."/>
            <person name="Wu Y."/>
            <person name="Sun Y."/>
            <person name="Xu J.-R."/>
            <person name="Kang Z.K."/>
            <person name="Wang L."/>
            <person name="Huang L."/>
        </authorList>
    </citation>
    <scope>NUCLEOTIDE SEQUENCE [LARGE SCALE GENOMIC DNA]</scope>
    <source>
        <strain evidence="2">03-8</strain>
    </source>
</reference>
<evidence type="ECO:0000313" key="3">
    <source>
        <dbReference type="Proteomes" id="UP000078559"/>
    </source>
</evidence>
<organism evidence="2 3">
    <name type="scientific">Cytospora mali</name>
    <name type="common">Apple Valsa canker fungus</name>
    <name type="synonym">Valsa mali</name>
    <dbReference type="NCBI Taxonomy" id="578113"/>
    <lineage>
        <taxon>Eukaryota</taxon>
        <taxon>Fungi</taxon>
        <taxon>Dikarya</taxon>
        <taxon>Ascomycota</taxon>
        <taxon>Pezizomycotina</taxon>
        <taxon>Sordariomycetes</taxon>
        <taxon>Sordariomycetidae</taxon>
        <taxon>Diaporthales</taxon>
        <taxon>Cytosporaceae</taxon>
        <taxon>Cytospora</taxon>
    </lineage>
</organism>
<accession>A0A194VIV0</accession>
<protein>
    <submittedName>
        <fullName evidence="2">Uncharacterized protein</fullName>
    </submittedName>
</protein>
<keyword evidence="1" id="KW-0732">Signal</keyword>
<evidence type="ECO:0000256" key="1">
    <source>
        <dbReference type="SAM" id="SignalP"/>
    </source>
</evidence>
<keyword evidence="3" id="KW-1185">Reference proteome</keyword>
<dbReference type="EMBL" id="KN796115">
    <property type="protein sequence ID" value="KUI63917.1"/>
    <property type="molecule type" value="Genomic_DNA"/>
</dbReference>
<proteinExistence type="predicted"/>
<dbReference type="AlphaFoldDB" id="A0A194VIV0"/>
<sequence>MILPTIITQALLLPIVLAGLLSSPSAPDSSELANTTLQTDAVSVARRRPPPKTAILPGNPTWCKFKHKYFDNWVAVYSRDWGYDDCMRGFLDNLRGGQFNFC</sequence>
<name>A0A194VIV0_CYTMA</name>
<dbReference type="Proteomes" id="UP000078559">
    <property type="component" value="Unassembled WGS sequence"/>
</dbReference>
<feature type="chain" id="PRO_5008266523" evidence="1">
    <location>
        <begin position="19"/>
        <end position="102"/>
    </location>
</feature>
<gene>
    <name evidence="2" type="ORF">VM1G_12030</name>
</gene>
<feature type="signal peptide" evidence="1">
    <location>
        <begin position="1"/>
        <end position="18"/>
    </location>
</feature>